<name>A0AAW1NHW4_SAPOF</name>
<dbReference type="Pfam" id="PF00657">
    <property type="entry name" value="Lipase_GDSL"/>
    <property type="match status" value="1"/>
</dbReference>
<gene>
    <name evidence="9" type="ORF">RND81_01G214800</name>
</gene>
<comment type="caution">
    <text evidence="9">The sequence shown here is derived from an EMBL/GenBank/DDBJ whole genome shotgun (WGS) entry which is preliminary data.</text>
</comment>
<keyword evidence="8" id="KW-1133">Transmembrane helix</keyword>
<dbReference type="EMBL" id="JBDFQZ010000001">
    <property type="protein sequence ID" value="KAK9758200.1"/>
    <property type="molecule type" value="Genomic_DNA"/>
</dbReference>
<dbReference type="Gene3D" id="3.40.50.1110">
    <property type="entry name" value="SGNH hydrolase"/>
    <property type="match status" value="1"/>
</dbReference>
<dbReference type="GO" id="GO:0005576">
    <property type="term" value="C:extracellular region"/>
    <property type="evidence" value="ECO:0007669"/>
    <property type="project" value="UniProtKB-SubCell"/>
</dbReference>
<dbReference type="AlphaFoldDB" id="A0AAW1NHW4"/>
<keyword evidence="10" id="KW-1185">Reference proteome</keyword>
<evidence type="ECO:0000313" key="10">
    <source>
        <dbReference type="Proteomes" id="UP001443914"/>
    </source>
</evidence>
<evidence type="ECO:0000256" key="2">
    <source>
        <dbReference type="ARBA" id="ARBA00008668"/>
    </source>
</evidence>
<evidence type="ECO:0000256" key="8">
    <source>
        <dbReference type="SAM" id="Phobius"/>
    </source>
</evidence>
<evidence type="ECO:0000256" key="5">
    <source>
        <dbReference type="ARBA" id="ARBA00022801"/>
    </source>
</evidence>
<evidence type="ECO:0000256" key="7">
    <source>
        <dbReference type="ARBA" id="ARBA00023098"/>
    </source>
</evidence>
<evidence type="ECO:0000256" key="6">
    <source>
        <dbReference type="ARBA" id="ARBA00022963"/>
    </source>
</evidence>
<dbReference type="PANTHER" id="PTHR45650">
    <property type="entry name" value="GDSL-LIKE LIPASE/ACYLHYDROLASE-RELATED"/>
    <property type="match status" value="1"/>
</dbReference>
<keyword evidence="8" id="KW-0472">Membrane</keyword>
<evidence type="ECO:0000256" key="3">
    <source>
        <dbReference type="ARBA" id="ARBA00022525"/>
    </source>
</evidence>
<dbReference type="PANTHER" id="PTHR45650:SF2">
    <property type="entry name" value="OS06G0560700 PROTEIN"/>
    <property type="match status" value="1"/>
</dbReference>
<dbReference type="InterPro" id="IPR035669">
    <property type="entry name" value="SGNH_plant_lipase-like"/>
</dbReference>
<reference evidence="9" key="1">
    <citation type="submission" date="2024-03" db="EMBL/GenBank/DDBJ databases">
        <title>WGS assembly of Saponaria officinalis var. Norfolk2.</title>
        <authorList>
            <person name="Jenkins J."/>
            <person name="Shu S."/>
            <person name="Grimwood J."/>
            <person name="Barry K."/>
            <person name="Goodstein D."/>
            <person name="Schmutz J."/>
            <person name="Leebens-Mack J."/>
            <person name="Osbourn A."/>
        </authorList>
    </citation>
    <scope>NUCLEOTIDE SEQUENCE [LARGE SCALE GENOMIC DNA]</scope>
    <source>
        <strain evidence="9">JIC</strain>
    </source>
</reference>
<keyword evidence="4" id="KW-0732">Signal</keyword>
<comment type="similarity">
    <text evidence="2">Belongs to the 'GDSL' lipolytic enzyme family.</text>
</comment>
<accession>A0AAW1NHW4</accession>
<dbReference type="InterPro" id="IPR051238">
    <property type="entry name" value="GDSL_esterase/lipase"/>
</dbReference>
<protein>
    <submittedName>
        <fullName evidence="9">Uncharacterized protein</fullName>
    </submittedName>
</protein>
<dbReference type="Proteomes" id="UP001443914">
    <property type="component" value="Unassembled WGS sequence"/>
</dbReference>
<keyword evidence="5" id="KW-0378">Hydrolase</keyword>
<keyword evidence="6" id="KW-0442">Lipid degradation</keyword>
<organism evidence="9 10">
    <name type="scientific">Saponaria officinalis</name>
    <name type="common">Common soapwort</name>
    <name type="synonym">Lychnis saponaria</name>
    <dbReference type="NCBI Taxonomy" id="3572"/>
    <lineage>
        <taxon>Eukaryota</taxon>
        <taxon>Viridiplantae</taxon>
        <taxon>Streptophyta</taxon>
        <taxon>Embryophyta</taxon>
        <taxon>Tracheophyta</taxon>
        <taxon>Spermatophyta</taxon>
        <taxon>Magnoliopsida</taxon>
        <taxon>eudicotyledons</taxon>
        <taxon>Gunneridae</taxon>
        <taxon>Pentapetalae</taxon>
        <taxon>Caryophyllales</taxon>
        <taxon>Caryophyllaceae</taxon>
        <taxon>Caryophylleae</taxon>
        <taxon>Saponaria</taxon>
    </lineage>
</organism>
<evidence type="ECO:0000256" key="4">
    <source>
        <dbReference type="ARBA" id="ARBA00022729"/>
    </source>
</evidence>
<dbReference type="InterPro" id="IPR036514">
    <property type="entry name" value="SGNH_hydro_sf"/>
</dbReference>
<dbReference type="InterPro" id="IPR001087">
    <property type="entry name" value="GDSL"/>
</dbReference>
<comment type="subcellular location">
    <subcellularLocation>
        <location evidence="1">Secreted</location>
    </subcellularLocation>
</comment>
<dbReference type="GO" id="GO:0016788">
    <property type="term" value="F:hydrolase activity, acting on ester bonds"/>
    <property type="evidence" value="ECO:0007669"/>
    <property type="project" value="InterPro"/>
</dbReference>
<dbReference type="GO" id="GO:0016042">
    <property type="term" value="P:lipid catabolic process"/>
    <property type="evidence" value="ECO:0007669"/>
    <property type="project" value="UniProtKB-KW"/>
</dbReference>
<keyword evidence="3" id="KW-0964">Secreted</keyword>
<feature type="transmembrane region" description="Helical" evidence="8">
    <location>
        <begin position="6"/>
        <end position="27"/>
    </location>
</feature>
<dbReference type="CDD" id="cd01837">
    <property type="entry name" value="SGNH_plant_lipase_like"/>
    <property type="match status" value="1"/>
</dbReference>
<evidence type="ECO:0000256" key="1">
    <source>
        <dbReference type="ARBA" id="ARBA00004613"/>
    </source>
</evidence>
<keyword evidence="7" id="KW-0443">Lipid metabolism</keyword>
<sequence length="362" mass="40324">MARFLYNILHIYLISIFLVTFACKVYVTHAEKKVQGMFVFGCSVVDNGNNNDKSVKGNYLPYGIDFPRGPTGRFSNGKNVADLIADHLSISRIPSFLSLKSNGSQNLNDSTIENGVNFASGASGIQEETSVKMGITSLKHQIKNFKKVVLPQLEDQAGNGRRNILGDYLFMIAAGNNDYTYYHTLHQDIIWDPLVFAAKLVSNYFVQFQSLYKLGARKFLVMSVYPVGCNPVITKKKGECLKGLNEAVDLFYEQLLLMVMQSKQDMPDADFCVVNSAKIILDIIKSPKAAGFKNVDTPCCDTMVEGTCKRGGRTCPNRKEYVFFDGLHLTEAASDVLASKAYYSDENSEIYPDNLQTLIHSK</sequence>
<evidence type="ECO:0000313" key="9">
    <source>
        <dbReference type="EMBL" id="KAK9758200.1"/>
    </source>
</evidence>
<dbReference type="PROSITE" id="PS51257">
    <property type="entry name" value="PROKAR_LIPOPROTEIN"/>
    <property type="match status" value="1"/>
</dbReference>
<keyword evidence="8" id="KW-0812">Transmembrane</keyword>
<proteinExistence type="inferred from homology"/>